<keyword evidence="20" id="KW-1133">Transmembrane helix</keyword>
<protein>
    <recommendedName>
        <fullName evidence="5">S-adenosyl-L-methionine-dependent tRNA 4-demethylwyosine synthase TYW1</fullName>
        <ecNumber evidence="4">4.1.3.44</ecNumber>
    </recommendedName>
    <alternativeName>
        <fullName evidence="18">Radical S-adenosyl methionine and flavodoxin domain-containing protein 1</fullName>
    </alternativeName>
    <alternativeName>
        <fullName evidence="16">tRNA wybutosine-synthesizing protein 1 homolog</fullName>
    </alternativeName>
    <alternativeName>
        <fullName evidence="17">tRNA-yW-synthesizing protein</fullName>
    </alternativeName>
</protein>
<comment type="cofactor">
    <cofactor evidence="1">
        <name>[4Fe-4S] cluster</name>
        <dbReference type="ChEBI" id="CHEBI:49883"/>
    </cofactor>
</comment>
<dbReference type="SFLD" id="SFLDF00284">
    <property type="entry name" value="tRNA_wybutosine-synthesizing"/>
    <property type="match status" value="1"/>
</dbReference>
<evidence type="ECO:0000256" key="14">
    <source>
        <dbReference type="ARBA" id="ARBA00025368"/>
    </source>
</evidence>
<evidence type="ECO:0000256" key="19">
    <source>
        <dbReference type="SAM" id="MobiDB-lite"/>
    </source>
</evidence>
<dbReference type="Gene3D" id="3.20.20.70">
    <property type="entry name" value="Aldolase class I"/>
    <property type="match status" value="1"/>
</dbReference>
<keyword evidence="8" id="KW-0819">tRNA processing</keyword>
<reference evidence="23 24" key="1">
    <citation type="journal article" date="2016" name="Nat. Commun.">
        <title>Extremotolerant tardigrade genome and improved radiotolerance of human cultured cells by tardigrade-unique protein.</title>
        <authorList>
            <person name="Hashimoto T."/>
            <person name="Horikawa D.D."/>
            <person name="Saito Y."/>
            <person name="Kuwahara H."/>
            <person name="Kozuka-Hata H."/>
            <person name="Shin-I T."/>
            <person name="Minakuchi Y."/>
            <person name="Ohishi K."/>
            <person name="Motoyama A."/>
            <person name="Aizu T."/>
            <person name="Enomoto A."/>
            <person name="Kondo K."/>
            <person name="Tanaka S."/>
            <person name="Hara Y."/>
            <person name="Koshikawa S."/>
            <person name="Sagara H."/>
            <person name="Miura T."/>
            <person name="Yokobori S."/>
            <person name="Miyagawa K."/>
            <person name="Suzuki Y."/>
            <person name="Kubo T."/>
            <person name="Oyama M."/>
            <person name="Kohara Y."/>
            <person name="Fujiyama A."/>
            <person name="Arakawa K."/>
            <person name="Katayama T."/>
            <person name="Toyoda A."/>
            <person name="Kunieda T."/>
        </authorList>
    </citation>
    <scope>NUCLEOTIDE SEQUENCE [LARGE SCALE GENOMIC DNA]</scope>
    <source>
        <strain evidence="23 24">YOKOZUNA-1</strain>
    </source>
</reference>
<dbReference type="InterPro" id="IPR013917">
    <property type="entry name" value="tRNA_wybutosine-synth"/>
</dbReference>
<feature type="compositionally biased region" description="Acidic residues" evidence="19">
    <location>
        <begin position="301"/>
        <end position="314"/>
    </location>
</feature>
<sequence length="758" mass="84765">MDSVVIDYLTLFVFTTAFGYFVQRYLKKRIQAEIAKGATQAQLAVSAASQITNNEANDGSRAKTVKAKKRDVKKPASTSQMEQVRDSLPSVPDSVNAGSCACGSKPDDGCCKTAIPDERSGVDFKSIKIYYGSQTGTAKGFASLLEKELCATAKVESIEVSDIANWDPELFVSKLSPDCLHVFILSTWTDGTPPSSARWFSLWTNDAVDDFRVSKTFLKDLRFAVFGLGNSVYDHYNKVAKTIFKQLGSLSAHPILPLGLGDEEVSNSKHGGLRADFAKWTEDLKQALASKEDVPQHVIEQENEDLEQVSDDGESSGMYETTSEEGDSGEGLRSDTENVMDVEDLGIVADKISSAKKDTVPKHDRVRSKRKDGSGDAPQLKEMATPELKAALQKQGYKIIGSHSGVKLCRWTKSMLRGRGGCYKHTFYGIESHRCMEATPSLACANKCVFCWRHHTNPVGTSWKWQMDEPEKIVTDAVDYHVQMIKQFKGVPGVKSERFLEGLSPQHCALSLVGEPIMYPEINKLISLLHARQMSTYLVTNAQFPDAIRTLSPVTQLYVSVDASNKESLKKIDRPLFRDFWERFNDSLLALSEKGQRTVYRLTLVKMFNVTEIEAYANLVSLGKPDFIEIKGVTYCGDAVGGLTMENVPWHEEVVSFVSQMANLLPDYELASEHEHSNCILLANKRFKVDGEWWTWIDYPKFQELVRQYELSGGEKTFTSADYMAKTPHWAVYGCKERGFDPQEVRFHRKNKKDISGC</sequence>
<evidence type="ECO:0000259" key="22">
    <source>
        <dbReference type="PROSITE" id="PS51918"/>
    </source>
</evidence>
<evidence type="ECO:0000256" key="17">
    <source>
        <dbReference type="ARBA" id="ARBA00081169"/>
    </source>
</evidence>
<evidence type="ECO:0000256" key="20">
    <source>
        <dbReference type="SAM" id="Phobius"/>
    </source>
</evidence>
<evidence type="ECO:0000256" key="4">
    <source>
        <dbReference type="ARBA" id="ARBA00012821"/>
    </source>
</evidence>
<dbReference type="Proteomes" id="UP000186922">
    <property type="component" value="Unassembled WGS sequence"/>
</dbReference>
<comment type="pathway">
    <text evidence="2">tRNA modification; wybutosine-tRNA(Phe) biosynthesis.</text>
</comment>
<evidence type="ECO:0000256" key="15">
    <source>
        <dbReference type="ARBA" id="ARBA00049466"/>
    </source>
</evidence>
<evidence type="ECO:0000256" key="2">
    <source>
        <dbReference type="ARBA" id="ARBA00004797"/>
    </source>
</evidence>
<keyword evidence="6" id="KW-0004">4Fe-4S</keyword>
<accession>A0A1D1VX72</accession>
<dbReference type="CDD" id="cd01335">
    <property type="entry name" value="Radical_SAM"/>
    <property type="match status" value="1"/>
</dbReference>
<dbReference type="InterPro" id="IPR034556">
    <property type="entry name" value="tRNA_wybutosine-synthase"/>
</dbReference>
<name>A0A1D1VX72_RAMVA</name>
<dbReference type="FunFam" id="3.20.20.70:FF:000196">
    <property type="entry name" value="S-adenosyl-L-methionine-dependent tRNA 4-demethylwyosine synthase"/>
    <property type="match status" value="1"/>
</dbReference>
<evidence type="ECO:0000256" key="3">
    <source>
        <dbReference type="ARBA" id="ARBA00010115"/>
    </source>
</evidence>
<gene>
    <name evidence="23" type="primary">RvY_15766-1</name>
    <name evidence="23" type="synonym">RvY_15766.1</name>
    <name evidence="23" type="ORF">RvY_15766</name>
</gene>
<dbReference type="PROSITE" id="PS50902">
    <property type="entry name" value="FLAVODOXIN_LIKE"/>
    <property type="match status" value="1"/>
</dbReference>
<feature type="region of interest" description="Disordered" evidence="19">
    <location>
        <begin position="56"/>
        <end position="91"/>
    </location>
</feature>
<proteinExistence type="inferred from homology"/>
<dbReference type="GO" id="GO:0031591">
    <property type="term" value="P:wybutosine biosynthetic process"/>
    <property type="evidence" value="ECO:0007669"/>
    <property type="project" value="TreeGrafter"/>
</dbReference>
<feature type="domain" description="Flavodoxin-like" evidence="21">
    <location>
        <begin position="127"/>
        <end position="285"/>
    </location>
</feature>
<evidence type="ECO:0000256" key="10">
    <source>
        <dbReference type="ARBA" id="ARBA00022741"/>
    </source>
</evidence>
<keyword evidence="10" id="KW-0547">Nucleotide-binding</keyword>
<dbReference type="EC" id="4.1.3.44" evidence="4"/>
<dbReference type="SFLD" id="SFLDS00029">
    <property type="entry name" value="Radical_SAM"/>
    <property type="match status" value="1"/>
</dbReference>
<keyword evidence="24" id="KW-1185">Reference proteome</keyword>
<keyword evidence="11" id="KW-0408">Iron</keyword>
<evidence type="ECO:0000256" key="16">
    <source>
        <dbReference type="ARBA" id="ARBA00078095"/>
    </source>
</evidence>
<feature type="region of interest" description="Disordered" evidence="19">
    <location>
        <begin position="291"/>
        <end position="339"/>
    </location>
</feature>
<evidence type="ECO:0000256" key="18">
    <source>
        <dbReference type="ARBA" id="ARBA00082357"/>
    </source>
</evidence>
<evidence type="ECO:0000259" key="21">
    <source>
        <dbReference type="PROSITE" id="PS50902"/>
    </source>
</evidence>
<dbReference type="Pfam" id="PF00258">
    <property type="entry name" value="Flavodoxin_1"/>
    <property type="match status" value="1"/>
</dbReference>
<dbReference type="STRING" id="947166.A0A1D1VX72"/>
<comment type="caution">
    <text evidence="23">The sequence shown here is derived from an EMBL/GenBank/DDBJ whole genome shotgun (WGS) entry which is preliminary data.</text>
</comment>
<feature type="domain" description="Radical SAM core" evidence="22">
    <location>
        <begin position="428"/>
        <end position="675"/>
    </location>
</feature>
<evidence type="ECO:0000313" key="24">
    <source>
        <dbReference type="Proteomes" id="UP000186922"/>
    </source>
</evidence>
<dbReference type="PRINTS" id="PR00369">
    <property type="entry name" value="FLAVODOXIN"/>
</dbReference>
<keyword evidence="7" id="KW-0949">S-adenosyl-L-methionine</keyword>
<dbReference type="GO" id="GO:0102521">
    <property type="term" value="F:tRNA-4-demethylwyosine synthase activity"/>
    <property type="evidence" value="ECO:0007669"/>
    <property type="project" value="UniProtKB-EC"/>
</dbReference>
<comment type="similarity">
    <text evidence="3">Belongs to the TYW1 family.</text>
</comment>
<evidence type="ECO:0000256" key="6">
    <source>
        <dbReference type="ARBA" id="ARBA00022485"/>
    </source>
</evidence>
<dbReference type="PANTHER" id="PTHR13930">
    <property type="entry name" value="S-ADENOSYL-L-METHIONINE-DEPENDENT TRNA 4-DEMETHYLWYOSINE SYNTHASE"/>
    <property type="match status" value="1"/>
</dbReference>
<keyword evidence="13" id="KW-0456">Lyase</keyword>
<comment type="function">
    <text evidence="14">Probable component of the wybutosine biosynthesis pathway. Wybutosine is a hyper modified guanosine with a tricyclic base found at the 3'-position adjacent to the anticodon of eukaryotic phenylalanine tRNA. Catalyzes the condensation of N-methylguanine with 2 carbon atoms from pyruvate to form the tricyclic 4-demethylwyosine, an intermediate in wybutosine biosynthesis.</text>
</comment>
<dbReference type="InterPro" id="IPR058240">
    <property type="entry name" value="rSAM_sf"/>
</dbReference>
<dbReference type="GO" id="GO:0010181">
    <property type="term" value="F:FMN binding"/>
    <property type="evidence" value="ECO:0007669"/>
    <property type="project" value="InterPro"/>
</dbReference>
<dbReference type="InterPro" id="IPR029039">
    <property type="entry name" value="Flavoprotein-like_sf"/>
</dbReference>
<dbReference type="InterPro" id="IPR008254">
    <property type="entry name" value="Flavodoxin/NO_synth"/>
</dbReference>
<keyword evidence="20" id="KW-0812">Transmembrane</keyword>
<dbReference type="UniPathway" id="UPA00375"/>
<organism evidence="23 24">
    <name type="scientific">Ramazzottius varieornatus</name>
    <name type="common">Water bear</name>
    <name type="synonym">Tardigrade</name>
    <dbReference type="NCBI Taxonomy" id="947166"/>
    <lineage>
        <taxon>Eukaryota</taxon>
        <taxon>Metazoa</taxon>
        <taxon>Ecdysozoa</taxon>
        <taxon>Tardigrada</taxon>
        <taxon>Eutardigrada</taxon>
        <taxon>Parachela</taxon>
        <taxon>Hypsibioidea</taxon>
        <taxon>Ramazzottiidae</taxon>
        <taxon>Ramazzottius</taxon>
    </lineage>
</organism>
<dbReference type="InterPro" id="IPR001094">
    <property type="entry name" value="Flavdoxin-like"/>
</dbReference>
<dbReference type="PROSITE" id="PS51918">
    <property type="entry name" value="RADICAL_SAM"/>
    <property type="match status" value="1"/>
</dbReference>
<evidence type="ECO:0000256" key="1">
    <source>
        <dbReference type="ARBA" id="ARBA00001966"/>
    </source>
</evidence>
<evidence type="ECO:0000256" key="8">
    <source>
        <dbReference type="ARBA" id="ARBA00022694"/>
    </source>
</evidence>
<keyword evidence="9" id="KW-0479">Metal-binding</keyword>
<dbReference type="Pfam" id="PF04055">
    <property type="entry name" value="Radical_SAM"/>
    <property type="match status" value="1"/>
</dbReference>
<evidence type="ECO:0000256" key="13">
    <source>
        <dbReference type="ARBA" id="ARBA00023239"/>
    </source>
</evidence>
<dbReference type="GO" id="GO:0051539">
    <property type="term" value="F:4 iron, 4 sulfur cluster binding"/>
    <property type="evidence" value="ECO:0007669"/>
    <property type="project" value="UniProtKB-KW"/>
</dbReference>
<dbReference type="SUPFAM" id="SSF52218">
    <property type="entry name" value="Flavoproteins"/>
    <property type="match status" value="1"/>
</dbReference>
<evidence type="ECO:0000313" key="23">
    <source>
        <dbReference type="EMBL" id="GAV05671.1"/>
    </source>
</evidence>
<evidence type="ECO:0000256" key="11">
    <source>
        <dbReference type="ARBA" id="ARBA00023004"/>
    </source>
</evidence>
<comment type="catalytic activity">
    <reaction evidence="15">
        <text>N(1)-methylguanosine(37) in tRNA(Phe) + pyruvate + S-adenosyl-L-methionine = 4-demethylwyosine(37) in tRNA(Phe) + 5'-deoxyadenosine + L-methionine + CO2 + H2O</text>
        <dbReference type="Rhea" id="RHEA:36347"/>
        <dbReference type="Rhea" id="RHEA-COMP:10164"/>
        <dbReference type="Rhea" id="RHEA-COMP:10165"/>
        <dbReference type="ChEBI" id="CHEBI:15361"/>
        <dbReference type="ChEBI" id="CHEBI:15377"/>
        <dbReference type="ChEBI" id="CHEBI:16526"/>
        <dbReference type="ChEBI" id="CHEBI:17319"/>
        <dbReference type="ChEBI" id="CHEBI:57844"/>
        <dbReference type="ChEBI" id="CHEBI:59789"/>
        <dbReference type="ChEBI" id="CHEBI:64315"/>
        <dbReference type="ChEBI" id="CHEBI:73542"/>
        <dbReference type="EC" id="4.1.3.44"/>
    </reaction>
</comment>
<feature type="compositionally biased region" description="Basic and acidic residues" evidence="19">
    <location>
        <begin position="353"/>
        <end position="363"/>
    </location>
</feature>
<dbReference type="GO" id="GO:0046872">
    <property type="term" value="F:metal ion binding"/>
    <property type="evidence" value="ECO:0007669"/>
    <property type="project" value="UniProtKB-KW"/>
</dbReference>
<dbReference type="EMBL" id="BDGG01000012">
    <property type="protein sequence ID" value="GAV05671.1"/>
    <property type="molecule type" value="Genomic_DNA"/>
</dbReference>
<dbReference type="Pfam" id="PF08608">
    <property type="entry name" value="Wyosine_form"/>
    <property type="match status" value="1"/>
</dbReference>
<evidence type="ECO:0000256" key="12">
    <source>
        <dbReference type="ARBA" id="ARBA00023014"/>
    </source>
</evidence>
<evidence type="ECO:0000256" key="5">
    <source>
        <dbReference type="ARBA" id="ARBA00017596"/>
    </source>
</evidence>
<feature type="compositionally biased region" description="Basic residues" evidence="19">
    <location>
        <begin position="63"/>
        <end position="72"/>
    </location>
</feature>
<evidence type="ECO:0000256" key="9">
    <source>
        <dbReference type="ARBA" id="ARBA00022723"/>
    </source>
</evidence>
<dbReference type="InterPro" id="IPR013785">
    <property type="entry name" value="Aldolase_TIM"/>
</dbReference>
<keyword evidence="20" id="KW-0472">Membrane</keyword>
<dbReference type="SFLD" id="SFLDG01071">
    <property type="entry name" value="tRNA_wybutosine-synthesizing"/>
    <property type="match status" value="1"/>
</dbReference>
<dbReference type="SUPFAM" id="SSF102114">
    <property type="entry name" value="Radical SAM enzymes"/>
    <property type="match status" value="1"/>
</dbReference>
<dbReference type="OrthoDB" id="271553at2759"/>
<feature type="transmembrane region" description="Helical" evidence="20">
    <location>
        <begin position="6"/>
        <end position="26"/>
    </location>
</feature>
<keyword evidence="12" id="KW-0411">Iron-sulfur</keyword>
<dbReference type="Gene3D" id="3.40.50.360">
    <property type="match status" value="1"/>
</dbReference>
<dbReference type="PANTHER" id="PTHR13930:SF0">
    <property type="entry name" value="S-ADENOSYL-L-METHIONINE-DEPENDENT TRNA 4-DEMETHYLWYOSINE SYNTHASE TYW1-RELATED"/>
    <property type="match status" value="1"/>
</dbReference>
<feature type="region of interest" description="Disordered" evidence="19">
    <location>
        <begin position="353"/>
        <end position="383"/>
    </location>
</feature>
<dbReference type="AlphaFoldDB" id="A0A1D1VX72"/>
<evidence type="ECO:0000256" key="7">
    <source>
        <dbReference type="ARBA" id="ARBA00022691"/>
    </source>
</evidence>
<dbReference type="InterPro" id="IPR007197">
    <property type="entry name" value="rSAM"/>
</dbReference>